<name>A0AAV4QDV5_CAEEX</name>
<dbReference type="EMBL" id="BPLR01006170">
    <property type="protein sequence ID" value="GIY07903.1"/>
    <property type="molecule type" value="Genomic_DNA"/>
</dbReference>
<dbReference type="AlphaFoldDB" id="A0AAV4QDV5"/>
<accession>A0AAV4QDV5</accession>
<proteinExistence type="predicted"/>
<comment type="caution">
    <text evidence="1">The sequence shown here is derived from an EMBL/GenBank/DDBJ whole genome shotgun (WGS) entry which is preliminary data.</text>
</comment>
<sequence>MFLRRLRWMLWNPKFWKLFRREESFGGQKFSPECFTLAKSYTLSEAAADSLSRVPLNSSDVAPSLPFALTKYRFVAAAAAERVLFS</sequence>
<gene>
    <name evidence="1" type="ORF">CEXT_313831</name>
</gene>
<keyword evidence="2" id="KW-1185">Reference proteome</keyword>
<evidence type="ECO:0000313" key="2">
    <source>
        <dbReference type="Proteomes" id="UP001054945"/>
    </source>
</evidence>
<organism evidence="1 2">
    <name type="scientific">Caerostris extrusa</name>
    <name type="common">Bark spider</name>
    <name type="synonym">Caerostris bankana</name>
    <dbReference type="NCBI Taxonomy" id="172846"/>
    <lineage>
        <taxon>Eukaryota</taxon>
        <taxon>Metazoa</taxon>
        <taxon>Ecdysozoa</taxon>
        <taxon>Arthropoda</taxon>
        <taxon>Chelicerata</taxon>
        <taxon>Arachnida</taxon>
        <taxon>Araneae</taxon>
        <taxon>Araneomorphae</taxon>
        <taxon>Entelegynae</taxon>
        <taxon>Araneoidea</taxon>
        <taxon>Araneidae</taxon>
        <taxon>Caerostris</taxon>
    </lineage>
</organism>
<reference evidence="1 2" key="1">
    <citation type="submission" date="2021-06" db="EMBL/GenBank/DDBJ databases">
        <title>Caerostris extrusa draft genome.</title>
        <authorList>
            <person name="Kono N."/>
            <person name="Arakawa K."/>
        </authorList>
    </citation>
    <scope>NUCLEOTIDE SEQUENCE [LARGE SCALE GENOMIC DNA]</scope>
</reference>
<dbReference type="Proteomes" id="UP001054945">
    <property type="component" value="Unassembled WGS sequence"/>
</dbReference>
<protein>
    <submittedName>
        <fullName evidence="1">Uncharacterized protein</fullName>
    </submittedName>
</protein>
<evidence type="ECO:0000313" key="1">
    <source>
        <dbReference type="EMBL" id="GIY07903.1"/>
    </source>
</evidence>